<dbReference type="Proteomes" id="UP000250235">
    <property type="component" value="Unassembled WGS sequence"/>
</dbReference>
<sequence length="81" mass="9646">MRLLIDEVDNTNFPMENDDACKKRKRQKKSEVWPEMTKIVDSKGESRYECKHCHFQLAQIKSGTTSHLKRHLTHGKRYFLP</sequence>
<dbReference type="AlphaFoldDB" id="A0A2Z7AHX1"/>
<dbReference type="SUPFAM" id="SSF57667">
    <property type="entry name" value="beta-beta-alpha zinc fingers"/>
    <property type="match status" value="1"/>
</dbReference>
<dbReference type="GO" id="GO:0008270">
    <property type="term" value="F:zinc ion binding"/>
    <property type="evidence" value="ECO:0007669"/>
    <property type="project" value="UniProtKB-KW"/>
</dbReference>
<feature type="domain" description="BED-type" evidence="5">
    <location>
        <begin position="27"/>
        <end position="81"/>
    </location>
</feature>
<dbReference type="EMBL" id="KV014895">
    <property type="protein sequence ID" value="KZV21413.1"/>
    <property type="molecule type" value="Genomic_DNA"/>
</dbReference>
<evidence type="ECO:0000259" key="5">
    <source>
        <dbReference type="PROSITE" id="PS50808"/>
    </source>
</evidence>
<proteinExistence type="predicted"/>
<keyword evidence="7" id="KW-1185">Reference proteome</keyword>
<dbReference type="SMART" id="SM00614">
    <property type="entry name" value="ZnF_BED"/>
    <property type="match status" value="1"/>
</dbReference>
<name>A0A2Z7AHX1_9LAMI</name>
<keyword evidence="3" id="KW-0862">Zinc</keyword>
<evidence type="ECO:0000256" key="3">
    <source>
        <dbReference type="ARBA" id="ARBA00022833"/>
    </source>
</evidence>
<evidence type="ECO:0000256" key="2">
    <source>
        <dbReference type="ARBA" id="ARBA00022771"/>
    </source>
</evidence>
<dbReference type="GO" id="GO:1990837">
    <property type="term" value="F:sequence-specific double-stranded DNA binding"/>
    <property type="evidence" value="ECO:0007669"/>
    <property type="project" value="TreeGrafter"/>
</dbReference>
<dbReference type="InterPro" id="IPR036236">
    <property type="entry name" value="Znf_C2H2_sf"/>
</dbReference>
<evidence type="ECO:0000313" key="7">
    <source>
        <dbReference type="Proteomes" id="UP000250235"/>
    </source>
</evidence>
<accession>A0A2Z7AHX1</accession>
<dbReference type="InterPro" id="IPR003656">
    <property type="entry name" value="Znf_BED"/>
</dbReference>
<dbReference type="InterPro" id="IPR053031">
    <property type="entry name" value="Cuticle_assoc_protein"/>
</dbReference>
<keyword evidence="1" id="KW-0479">Metal-binding</keyword>
<reference evidence="6 7" key="1">
    <citation type="journal article" date="2015" name="Proc. Natl. Acad. Sci. U.S.A.">
        <title>The resurrection genome of Boea hygrometrica: A blueprint for survival of dehydration.</title>
        <authorList>
            <person name="Xiao L."/>
            <person name="Yang G."/>
            <person name="Zhang L."/>
            <person name="Yang X."/>
            <person name="Zhao S."/>
            <person name="Ji Z."/>
            <person name="Zhou Q."/>
            <person name="Hu M."/>
            <person name="Wang Y."/>
            <person name="Chen M."/>
            <person name="Xu Y."/>
            <person name="Jin H."/>
            <person name="Xiao X."/>
            <person name="Hu G."/>
            <person name="Bao F."/>
            <person name="Hu Y."/>
            <person name="Wan P."/>
            <person name="Li L."/>
            <person name="Deng X."/>
            <person name="Kuang T."/>
            <person name="Xiang C."/>
            <person name="Zhu J.K."/>
            <person name="Oliver M.J."/>
            <person name="He Y."/>
        </authorList>
    </citation>
    <scope>NUCLEOTIDE SEQUENCE [LARGE SCALE GENOMIC DNA]</scope>
    <source>
        <strain evidence="7">cv. XS01</strain>
    </source>
</reference>
<evidence type="ECO:0000256" key="1">
    <source>
        <dbReference type="ARBA" id="ARBA00022723"/>
    </source>
</evidence>
<gene>
    <name evidence="6" type="ORF">F511_18579</name>
</gene>
<dbReference type="PANTHER" id="PTHR34396">
    <property type="entry name" value="OS03G0264950 PROTEIN-RELATED"/>
    <property type="match status" value="1"/>
</dbReference>
<organism evidence="6 7">
    <name type="scientific">Dorcoceras hygrometricum</name>
    <dbReference type="NCBI Taxonomy" id="472368"/>
    <lineage>
        <taxon>Eukaryota</taxon>
        <taxon>Viridiplantae</taxon>
        <taxon>Streptophyta</taxon>
        <taxon>Embryophyta</taxon>
        <taxon>Tracheophyta</taxon>
        <taxon>Spermatophyta</taxon>
        <taxon>Magnoliopsida</taxon>
        <taxon>eudicotyledons</taxon>
        <taxon>Gunneridae</taxon>
        <taxon>Pentapetalae</taxon>
        <taxon>asterids</taxon>
        <taxon>lamiids</taxon>
        <taxon>Lamiales</taxon>
        <taxon>Gesneriaceae</taxon>
        <taxon>Didymocarpoideae</taxon>
        <taxon>Trichosporeae</taxon>
        <taxon>Loxocarpinae</taxon>
        <taxon>Dorcoceras</taxon>
    </lineage>
</organism>
<dbReference type="GO" id="GO:0006357">
    <property type="term" value="P:regulation of transcription by RNA polymerase II"/>
    <property type="evidence" value="ECO:0007669"/>
    <property type="project" value="TreeGrafter"/>
</dbReference>
<keyword evidence="2 4" id="KW-0863">Zinc-finger</keyword>
<dbReference type="PROSITE" id="PS50808">
    <property type="entry name" value="ZF_BED"/>
    <property type="match status" value="1"/>
</dbReference>
<dbReference type="PANTHER" id="PTHR34396:SF25">
    <property type="entry name" value="BOUNDARY ELEMENT ASSOCIATED FACTOR"/>
    <property type="match status" value="1"/>
</dbReference>
<evidence type="ECO:0000256" key="4">
    <source>
        <dbReference type="PROSITE-ProRule" id="PRU00027"/>
    </source>
</evidence>
<protein>
    <submittedName>
        <fullName evidence="6">Zinc finger BED domain-containing protein RICESLEEPER 2-like</fullName>
    </submittedName>
</protein>
<dbReference type="GO" id="GO:0005634">
    <property type="term" value="C:nucleus"/>
    <property type="evidence" value="ECO:0007669"/>
    <property type="project" value="TreeGrafter"/>
</dbReference>
<evidence type="ECO:0000313" key="6">
    <source>
        <dbReference type="EMBL" id="KZV21413.1"/>
    </source>
</evidence>